<dbReference type="EMBL" id="JAGQDG010000006">
    <property type="protein sequence ID" value="MBQ0937018.1"/>
    <property type="molecule type" value="Genomic_DNA"/>
</dbReference>
<accession>A0ABS5E0U3</accession>
<dbReference type="Proteomes" id="UP000672097">
    <property type="component" value="Unassembled WGS sequence"/>
</dbReference>
<comment type="caution">
    <text evidence="2">The sequence shown here is derived from an EMBL/GenBank/DDBJ whole genome shotgun (WGS) entry which is preliminary data.</text>
</comment>
<protein>
    <submittedName>
        <fullName evidence="2">Uncharacterized protein</fullName>
    </submittedName>
</protein>
<keyword evidence="3" id="KW-1185">Reference proteome</keyword>
<gene>
    <name evidence="2" type="ORF">KAK11_16950</name>
</gene>
<keyword evidence="1" id="KW-1133">Transmembrane helix</keyword>
<dbReference type="RefSeq" id="WP_210810423.1">
    <property type="nucleotide sequence ID" value="NZ_JAGQDG010000006.1"/>
</dbReference>
<evidence type="ECO:0000313" key="2">
    <source>
        <dbReference type="EMBL" id="MBQ0937018.1"/>
    </source>
</evidence>
<organism evidence="2 3">
    <name type="scientific">Ideonella paludis</name>
    <dbReference type="NCBI Taxonomy" id="1233411"/>
    <lineage>
        <taxon>Bacteria</taxon>
        <taxon>Pseudomonadati</taxon>
        <taxon>Pseudomonadota</taxon>
        <taxon>Betaproteobacteria</taxon>
        <taxon>Burkholderiales</taxon>
        <taxon>Sphaerotilaceae</taxon>
        <taxon>Ideonella</taxon>
    </lineage>
</organism>
<name>A0ABS5E0U3_9BURK</name>
<evidence type="ECO:0000313" key="3">
    <source>
        <dbReference type="Proteomes" id="UP000672097"/>
    </source>
</evidence>
<keyword evidence="1" id="KW-0472">Membrane</keyword>
<sequence>MRRSQGDIDLSYRIGAGSVGMFAGGAFGLCLAFALMAAGLADVDLAKPVIGGALAGAISGLLMPSDTMDAAESLLHVLFGYVLERTDLIDPQAPRHLRLAFLFGSLTALLTYLLTG</sequence>
<proteinExistence type="predicted"/>
<reference evidence="2 3" key="1">
    <citation type="submission" date="2021-04" db="EMBL/GenBank/DDBJ databases">
        <title>The genome sequence of type strain Ideonella paludis KCTC 32238.</title>
        <authorList>
            <person name="Liu Y."/>
        </authorList>
    </citation>
    <scope>NUCLEOTIDE SEQUENCE [LARGE SCALE GENOMIC DNA]</scope>
    <source>
        <strain evidence="2 3">KCTC 32238</strain>
    </source>
</reference>
<keyword evidence="1" id="KW-0812">Transmembrane</keyword>
<feature type="transmembrane region" description="Helical" evidence="1">
    <location>
        <begin position="97"/>
        <end position="115"/>
    </location>
</feature>
<evidence type="ECO:0000256" key="1">
    <source>
        <dbReference type="SAM" id="Phobius"/>
    </source>
</evidence>
<feature type="transmembrane region" description="Helical" evidence="1">
    <location>
        <begin position="12"/>
        <end position="39"/>
    </location>
</feature>